<evidence type="ECO:0000313" key="20">
    <source>
        <dbReference type="Proteomes" id="UP000031443"/>
    </source>
</evidence>
<dbReference type="STRING" id="8469.M7AN57"/>
<comment type="subcellular location">
    <subcellularLocation>
        <location evidence="1">Cytoplasm</location>
        <location evidence="1">Cytosol</location>
    </subcellularLocation>
</comment>
<evidence type="ECO:0000256" key="17">
    <source>
        <dbReference type="ARBA" id="ARBA00048626"/>
    </source>
</evidence>
<evidence type="ECO:0000256" key="18">
    <source>
        <dbReference type="SAM" id="Phobius"/>
    </source>
</evidence>
<evidence type="ECO:0000256" key="15">
    <source>
        <dbReference type="ARBA" id="ARBA00041838"/>
    </source>
</evidence>
<keyword evidence="2" id="KW-0963">Cytoplasm</keyword>
<dbReference type="PANTHER" id="PTHR28630">
    <property type="match status" value="1"/>
</dbReference>
<evidence type="ECO:0000256" key="16">
    <source>
        <dbReference type="ARBA" id="ARBA00047917"/>
    </source>
</evidence>
<evidence type="ECO:0000256" key="8">
    <source>
        <dbReference type="ARBA" id="ARBA00023002"/>
    </source>
</evidence>
<evidence type="ECO:0000256" key="6">
    <source>
        <dbReference type="ARBA" id="ARBA00022832"/>
    </source>
</evidence>
<dbReference type="GO" id="GO:0005829">
    <property type="term" value="C:cytosol"/>
    <property type="evidence" value="ECO:0007669"/>
    <property type="project" value="UniProtKB-SubCell"/>
</dbReference>
<dbReference type="GO" id="GO:0047017">
    <property type="term" value="F:prostaglandin F synthase activity"/>
    <property type="evidence" value="ECO:0007669"/>
    <property type="project" value="TreeGrafter"/>
</dbReference>
<evidence type="ECO:0000256" key="3">
    <source>
        <dbReference type="ARBA" id="ARBA00022501"/>
    </source>
</evidence>
<keyword evidence="5" id="KW-0643">Prostaglandin biosynthesis</keyword>
<dbReference type="EMBL" id="KB585326">
    <property type="protein sequence ID" value="EMP25949.1"/>
    <property type="molecule type" value="Genomic_DNA"/>
</dbReference>
<evidence type="ECO:0000256" key="11">
    <source>
        <dbReference type="ARBA" id="ARBA00037117"/>
    </source>
</evidence>
<keyword evidence="18" id="KW-0472">Membrane</keyword>
<evidence type="ECO:0000256" key="10">
    <source>
        <dbReference type="ARBA" id="ARBA00023160"/>
    </source>
</evidence>
<comment type="catalytic activity">
    <reaction evidence="17">
        <text>prostamide F2alpha + [thioredoxin]-disulfide = prostamide H2 + [thioredoxin]-dithiol</text>
        <dbReference type="Rhea" id="RHEA:26373"/>
        <dbReference type="Rhea" id="RHEA-COMP:10698"/>
        <dbReference type="Rhea" id="RHEA-COMP:10700"/>
        <dbReference type="ChEBI" id="CHEBI:29950"/>
        <dbReference type="ChEBI" id="CHEBI:50058"/>
        <dbReference type="ChEBI" id="CHEBI:53081"/>
        <dbReference type="ChEBI" id="CHEBI:53082"/>
        <dbReference type="EC" id="1.11.1.20"/>
    </reaction>
</comment>
<dbReference type="eggNOG" id="KOG4498">
    <property type="taxonomic scope" value="Eukaryota"/>
</dbReference>
<evidence type="ECO:0000256" key="1">
    <source>
        <dbReference type="ARBA" id="ARBA00004514"/>
    </source>
</evidence>
<reference evidence="20" key="1">
    <citation type="journal article" date="2013" name="Nat. Genet.">
        <title>The draft genomes of soft-shell turtle and green sea turtle yield insights into the development and evolution of the turtle-specific body plan.</title>
        <authorList>
            <person name="Wang Z."/>
            <person name="Pascual-Anaya J."/>
            <person name="Zadissa A."/>
            <person name="Li W."/>
            <person name="Niimura Y."/>
            <person name="Huang Z."/>
            <person name="Li C."/>
            <person name="White S."/>
            <person name="Xiong Z."/>
            <person name="Fang D."/>
            <person name="Wang B."/>
            <person name="Ming Y."/>
            <person name="Chen Y."/>
            <person name="Zheng Y."/>
            <person name="Kuraku S."/>
            <person name="Pignatelli M."/>
            <person name="Herrero J."/>
            <person name="Beal K."/>
            <person name="Nozawa M."/>
            <person name="Li Q."/>
            <person name="Wang J."/>
            <person name="Zhang H."/>
            <person name="Yu L."/>
            <person name="Shigenobu S."/>
            <person name="Wang J."/>
            <person name="Liu J."/>
            <person name="Flicek P."/>
            <person name="Searle S."/>
            <person name="Wang J."/>
            <person name="Kuratani S."/>
            <person name="Yin Y."/>
            <person name="Aken B."/>
            <person name="Zhang G."/>
            <person name="Irie N."/>
        </authorList>
    </citation>
    <scope>NUCLEOTIDE SEQUENCE [LARGE SCALE GENOMIC DNA]</scope>
</reference>
<keyword evidence="9" id="KW-0443">Lipid metabolism</keyword>
<evidence type="ECO:0000256" key="7">
    <source>
        <dbReference type="ARBA" id="ARBA00022857"/>
    </source>
</evidence>
<evidence type="ECO:0000256" key="12">
    <source>
        <dbReference type="ARBA" id="ARBA00037965"/>
    </source>
</evidence>
<dbReference type="GO" id="GO:0001516">
    <property type="term" value="P:prostaglandin biosynthetic process"/>
    <property type="evidence" value="ECO:0007669"/>
    <property type="project" value="UniProtKB-KW"/>
</dbReference>
<comment type="catalytic activity">
    <reaction evidence="16">
        <text>prostaglandin H2 + [thioredoxin]-dithiol = prostaglandin F2alpha + [thioredoxin]-disulfide</text>
        <dbReference type="Rhea" id="RHEA:28214"/>
        <dbReference type="Rhea" id="RHEA-COMP:10698"/>
        <dbReference type="Rhea" id="RHEA-COMP:10700"/>
        <dbReference type="ChEBI" id="CHEBI:29950"/>
        <dbReference type="ChEBI" id="CHEBI:50058"/>
        <dbReference type="ChEBI" id="CHEBI:57404"/>
        <dbReference type="ChEBI" id="CHEBI:57405"/>
        <dbReference type="EC" id="1.11.1.20"/>
    </reaction>
</comment>
<dbReference type="SUPFAM" id="SSF52833">
    <property type="entry name" value="Thioredoxin-like"/>
    <property type="match status" value="1"/>
</dbReference>
<evidence type="ECO:0000256" key="4">
    <source>
        <dbReference type="ARBA" id="ARBA00022516"/>
    </source>
</evidence>
<evidence type="ECO:0000256" key="2">
    <source>
        <dbReference type="ARBA" id="ARBA00022490"/>
    </source>
</evidence>
<keyword evidence="18" id="KW-1133">Transmembrane helix</keyword>
<evidence type="ECO:0000256" key="9">
    <source>
        <dbReference type="ARBA" id="ARBA00023098"/>
    </source>
</evidence>
<organism evidence="19 20">
    <name type="scientific">Chelonia mydas</name>
    <name type="common">Green sea-turtle</name>
    <name type="synonym">Chelonia agassizi</name>
    <dbReference type="NCBI Taxonomy" id="8469"/>
    <lineage>
        <taxon>Eukaryota</taxon>
        <taxon>Metazoa</taxon>
        <taxon>Chordata</taxon>
        <taxon>Craniata</taxon>
        <taxon>Vertebrata</taxon>
        <taxon>Euteleostomi</taxon>
        <taxon>Archelosauria</taxon>
        <taxon>Testudinata</taxon>
        <taxon>Testudines</taxon>
        <taxon>Cryptodira</taxon>
        <taxon>Durocryptodira</taxon>
        <taxon>Americhelydia</taxon>
        <taxon>Chelonioidea</taxon>
        <taxon>Cheloniidae</taxon>
        <taxon>Chelonia</taxon>
    </lineage>
</organism>
<dbReference type="InterPro" id="IPR032801">
    <property type="entry name" value="PXL2A/B/C"/>
</dbReference>
<comment type="function">
    <text evidence="11">Catalyzes the reduction of prostaglandin-ethanolamide H(2) (prostamide H(2)) to prostamide F(2alpha) with NADPH as proton donor. Also able to reduce prostaglandin H(2) to prostaglandin F(2alpha).</text>
</comment>
<protein>
    <recommendedName>
        <fullName evidence="14">Prostamide/prostaglandin F synthase</fullName>
        <ecNumber evidence="13">1.11.1.20</ecNumber>
    </recommendedName>
    <alternativeName>
        <fullName evidence="15">Peroxiredoxin-like 2B</fullName>
    </alternativeName>
</protein>
<keyword evidence="20" id="KW-1185">Reference proteome</keyword>
<evidence type="ECO:0000256" key="13">
    <source>
        <dbReference type="ARBA" id="ARBA00039126"/>
    </source>
</evidence>
<keyword evidence="7" id="KW-0521">NADP</keyword>
<gene>
    <name evidence="19" type="ORF">UY3_16946</name>
</gene>
<evidence type="ECO:0000256" key="14">
    <source>
        <dbReference type="ARBA" id="ARBA00040768"/>
    </source>
</evidence>
<dbReference type="Gene3D" id="3.40.30.10">
    <property type="entry name" value="Glutaredoxin"/>
    <property type="match status" value="1"/>
</dbReference>
<dbReference type="AlphaFoldDB" id="M7AN57"/>
<dbReference type="FunFam" id="3.40.30.10:FF:000243">
    <property type="entry name" value="Prostamide/prostaglandin F synthase"/>
    <property type="match status" value="1"/>
</dbReference>
<keyword evidence="8" id="KW-0560">Oxidoreductase</keyword>
<dbReference type="InterPro" id="IPR036249">
    <property type="entry name" value="Thioredoxin-like_sf"/>
</dbReference>
<proteinExistence type="inferred from homology"/>
<feature type="transmembrane region" description="Helical" evidence="18">
    <location>
        <begin position="87"/>
        <end position="108"/>
    </location>
</feature>
<evidence type="ECO:0000256" key="5">
    <source>
        <dbReference type="ARBA" id="ARBA00022585"/>
    </source>
</evidence>
<comment type="similarity">
    <text evidence="12">Belongs to the peroxiredoxin-like PRXL2 family. Prostamide/prostaglandin F synthase subfamily.</text>
</comment>
<keyword evidence="10" id="KW-0275">Fatty acid biosynthesis</keyword>
<keyword evidence="6" id="KW-0276">Fatty acid metabolism</keyword>
<evidence type="ECO:0000313" key="19">
    <source>
        <dbReference type="EMBL" id="EMP25949.1"/>
    </source>
</evidence>
<accession>M7AN57</accession>
<dbReference type="Pfam" id="PF13911">
    <property type="entry name" value="AhpC-TSA_2"/>
    <property type="match status" value="1"/>
</dbReference>
<dbReference type="Proteomes" id="UP000031443">
    <property type="component" value="Unassembled WGS sequence"/>
</dbReference>
<keyword evidence="3" id="KW-0644">Prostaglandin metabolism</keyword>
<dbReference type="EC" id="1.11.1.20" evidence="13"/>
<keyword evidence="4" id="KW-0444">Lipid biosynthesis</keyword>
<dbReference type="CDD" id="cd02970">
    <property type="entry name" value="PRX_like2"/>
    <property type="match status" value="1"/>
</dbReference>
<name>M7AN57_CHEMY</name>
<sequence length="310" mass="33631">MHAVTQSSSAYIYAAAKIISLACRFYHVTGSPAPLHQTQLLPAQRSATLPIISHVLSRCEEEGMTEVKAGTATSDAVCVQRSLSVTAIALIIVLVVLPVFAGTAFVLWRRKKRKCGSPPAQAIGVVELRALWRDQPCVVLFLRRFGCQVCRWIAKETSKLKDLLESHNVRLIGVGPESIGLQEFIDGNYFKGELYLDETKQCYNDLGFKRYNALSIVPAALGKSVREVVTKANADGIQGNFSGDLLQSGGTIIVSQGGEKLLLHFIQDSPGDYVPLETIVKSLGISASVKEGVKPQVTAHKIADNNPEQS</sequence>
<dbReference type="PANTHER" id="PTHR28630:SF29">
    <property type="entry name" value="PROSTAMIDE_PROSTAGLANDIN F SYNTHASE"/>
    <property type="match status" value="1"/>
</dbReference>
<keyword evidence="18" id="KW-0812">Transmembrane</keyword>